<dbReference type="RefSeq" id="WP_156040673.1">
    <property type="nucleotide sequence ID" value="NZ_ASRX01000014.1"/>
</dbReference>
<dbReference type="OrthoDB" id="9821823at2"/>
<name>A0A017TDE4_9BACT</name>
<evidence type="ECO:0000313" key="3">
    <source>
        <dbReference type="Proteomes" id="UP000019678"/>
    </source>
</evidence>
<evidence type="ECO:0000313" key="2">
    <source>
        <dbReference type="EMBL" id="EYF06840.1"/>
    </source>
</evidence>
<keyword evidence="3" id="KW-1185">Reference proteome</keyword>
<dbReference type="STRING" id="1192034.CAP_1537"/>
<protein>
    <submittedName>
        <fullName evidence="2">Uncharacterized protein</fullName>
    </submittedName>
</protein>
<comment type="caution">
    <text evidence="2">The sequence shown here is derived from an EMBL/GenBank/DDBJ whole genome shotgun (WGS) entry which is preliminary data.</text>
</comment>
<gene>
    <name evidence="2" type="ORF">CAP_1537</name>
</gene>
<sequence length="249" mass="28534">MAGKQSEHMKPPDEAHWKFKRNRDGDKHIKNCDEGYYAPTVVFKHGGKVRNVREVHHVLCVHACSDATLPVKIEAADKKFIHDSLAITDWDINAAANNIGLPRKWAYVLDTDATLKVPGAPNEWDGLPCHQVDHDIYLDKVEEWVTENIWNKIRANKSAENCEYMKPEAVKNMFERGSRMWKALLRRRGMLHGGTRASLEYCQSGKEDPAKEDIWHKPFSMAMPEGDIRRRNKPPKGNLVRTGLLTMIK</sequence>
<dbReference type="AlphaFoldDB" id="A0A017TDE4"/>
<accession>A0A017TDE4</accession>
<proteinExistence type="predicted"/>
<organism evidence="2 3">
    <name type="scientific">Chondromyces apiculatus DSM 436</name>
    <dbReference type="NCBI Taxonomy" id="1192034"/>
    <lineage>
        <taxon>Bacteria</taxon>
        <taxon>Pseudomonadati</taxon>
        <taxon>Myxococcota</taxon>
        <taxon>Polyangia</taxon>
        <taxon>Polyangiales</taxon>
        <taxon>Polyangiaceae</taxon>
        <taxon>Chondromyces</taxon>
    </lineage>
</organism>
<dbReference type="Proteomes" id="UP000019678">
    <property type="component" value="Unassembled WGS sequence"/>
</dbReference>
<dbReference type="EMBL" id="ASRX01000014">
    <property type="protein sequence ID" value="EYF06840.1"/>
    <property type="molecule type" value="Genomic_DNA"/>
</dbReference>
<reference evidence="2 3" key="1">
    <citation type="submission" date="2013-05" db="EMBL/GenBank/DDBJ databases">
        <title>Genome assembly of Chondromyces apiculatus DSM 436.</title>
        <authorList>
            <person name="Sharma G."/>
            <person name="Khatri I."/>
            <person name="Kaur C."/>
            <person name="Mayilraj S."/>
            <person name="Subramanian S."/>
        </authorList>
    </citation>
    <scope>NUCLEOTIDE SEQUENCE [LARGE SCALE GENOMIC DNA]</scope>
    <source>
        <strain evidence="2 3">DSM 436</strain>
    </source>
</reference>
<evidence type="ECO:0000256" key="1">
    <source>
        <dbReference type="SAM" id="MobiDB-lite"/>
    </source>
</evidence>
<feature type="region of interest" description="Disordered" evidence="1">
    <location>
        <begin position="1"/>
        <end position="21"/>
    </location>
</feature>